<protein>
    <submittedName>
        <fullName evidence="3">PERQ amino acid-rich with GYF domain-containing protein 2-like protein</fullName>
    </submittedName>
</protein>
<reference evidence="3 4" key="1">
    <citation type="journal article" date="2018" name="Gigascience">
        <title>Genomes of trombidid mites reveal novel predicted allergens and laterally-transferred genes associated with secondary metabolism.</title>
        <authorList>
            <person name="Dong X."/>
            <person name="Chaisiri K."/>
            <person name="Xia D."/>
            <person name="Armstrong S.D."/>
            <person name="Fang Y."/>
            <person name="Donnelly M.J."/>
            <person name="Kadowaki T."/>
            <person name="McGarry J.W."/>
            <person name="Darby A.C."/>
            <person name="Makepeace B.L."/>
        </authorList>
    </citation>
    <scope>NUCLEOTIDE SEQUENCE [LARGE SCALE GENOMIC DNA]</scope>
    <source>
        <strain evidence="3">UoL-UT</strain>
    </source>
</reference>
<dbReference type="GO" id="GO:0005829">
    <property type="term" value="C:cytosol"/>
    <property type="evidence" value="ECO:0007669"/>
    <property type="project" value="TreeGrafter"/>
</dbReference>
<dbReference type="SMART" id="SM00444">
    <property type="entry name" value="GYF"/>
    <property type="match status" value="1"/>
</dbReference>
<keyword evidence="4" id="KW-1185">Reference proteome</keyword>
<dbReference type="InterPro" id="IPR035445">
    <property type="entry name" value="GYF-like_dom_sf"/>
</dbReference>
<feature type="compositionally biased region" description="Basic and acidic residues" evidence="1">
    <location>
        <begin position="151"/>
        <end position="239"/>
    </location>
</feature>
<evidence type="ECO:0000259" key="2">
    <source>
        <dbReference type="PROSITE" id="PS50829"/>
    </source>
</evidence>
<dbReference type="Gene3D" id="3.30.1490.40">
    <property type="match status" value="1"/>
</dbReference>
<dbReference type="Pfam" id="PF02213">
    <property type="entry name" value="GYF"/>
    <property type="match status" value="1"/>
</dbReference>
<dbReference type="SUPFAM" id="SSF55277">
    <property type="entry name" value="GYF domain"/>
    <property type="match status" value="1"/>
</dbReference>
<dbReference type="PANTHER" id="PTHR14445:SF36">
    <property type="entry name" value="FI03272P-RELATED"/>
    <property type="match status" value="1"/>
</dbReference>
<evidence type="ECO:0000313" key="3">
    <source>
        <dbReference type="EMBL" id="RWS25984.1"/>
    </source>
</evidence>
<name>A0A443SEN2_9ACAR</name>
<sequence>MAETVMKFGPEWLRALSDGGPNLHNCPTLSAPQKYKLAEYRYGREEMLALFSEKTTLPEELKDSKDILSEKCQIPLALIPMSEEEHRLWSRCVNSDAVLRLAGKTANNVPSERTADRGVLRGKGLAAERGRGRGRIYYQRGSSYEDEAENGSERRDFRGKAFERNASDVEHREKGFDRGLTRNDSIEDGSRRNKDLRSSDNWRSSTRNDDRSWRSRGRNDDGRVRGNSWRSEDHEDSDFRNGFNKKGYNNQHRDRGLSEQWDDCDDDDHRSSLPEWSLDDGLVSEAKVGTFDSSGAFREESIDGDSKDGEEKRWTEKVESKRHCLTEDEKKLDNDKIVLKDEKAVENVPSLTGKPLGVDQNCEVTTTVKQTVLSSNEPSINSESLLVSANIDHNETTIKSSSDDDGFAHLEKAAESMVAQWTAEEDQKERQCKDSGSKLMVVPSHHEDAYKWYYRDPQGELQGPFIPQEMLEWFTAGYFTMDLLVRRGCDEVFSQLGELINTWNRVPFVPGQNPPPIRNVSSPLL</sequence>
<dbReference type="STRING" id="299467.A0A443SEN2"/>
<dbReference type="CDD" id="cd00072">
    <property type="entry name" value="GYF"/>
    <property type="match status" value="1"/>
</dbReference>
<gene>
    <name evidence="3" type="ORF">B4U80_07271</name>
</gene>
<evidence type="ECO:0000313" key="4">
    <source>
        <dbReference type="Proteomes" id="UP000288716"/>
    </source>
</evidence>
<dbReference type="PANTHER" id="PTHR14445">
    <property type="entry name" value="GRB10 INTERACTING GYF PROTEIN"/>
    <property type="match status" value="1"/>
</dbReference>
<dbReference type="InterPro" id="IPR051640">
    <property type="entry name" value="GRB10-interact_GYF"/>
</dbReference>
<dbReference type="AlphaFoldDB" id="A0A443SEN2"/>
<dbReference type="PROSITE" id="PS50829">
    <property type="entry name" value="GYF"/>
    <property type="match status" value="1"/>
</dbReference>
<dbReference type="Proteomes" id="UP000288716">
    <property type="component" value="Unassembled WGS sequence"/>
</dbReference>
<comment type="caution">
    <text evidence="3">The sequence shown here is derived from an EMBL/GenBank/DDBJ whole genome shotgun (WGS) entry which is preliminary data.</text>
</comment>
<feature type="non-terminal residue" evidence="3">
    <location>
        <position position="525"/>
    </location>
</feature>
<organism evidence="3 4">
    <name type="scientific">Leptotrombidium deliense</name>
    <dbReference type="NCBI Taxonomy" id="299467"/>
    <lineage>
        <taxon>Eukaryota</taxon>
        <taxon>Metazoa</taxon>
        <taxon>Ecdysozoa</taxon>
        <taxon>Arthropoda</taxon>
        <taxon>Chelicerata</taxon>
        <taxon>Arachnida</taxon>
        <taxon>Acari</taxon>
        <taxon>Acariformes</taxon>
        <taxon>Trombidiformes</taxon>
        <taxon>Prostigmata</taxon>
        <taxon>Anystina</taxon>
        <taxon>Parasitengona</taxon>
        <taxon>Trombiculoidea</taxon>
        <taxon>Trombiculidae</taxon>
        <taxon>Leptotrombidium</taxon>
    </lineage>
</organism>
<proteinExistence type="predicted"/>
<dbReference type="InterPro" id="IPR003169">
    <property type="entry name" value="GYF"/>
</dbReference>
<feature type="compositionally biased region" description="Basic and acidic residues" evidence="1">
    <location>
        <begin position="297"/>
        <end position="314"/>
    </location>
</feature>
<dbReference type="VEuPathDB" id="VectorBase:LDEU006055"/>
<feature type="region of interest" description="Disordered" evidence="1">
    <location>
        <begin position="295"/>
        <end position="314"/>
    </location>
</feature>
<dbReference type="EMBL" id="NCKV01003172">
    <property type="protein sequence ID" value="RWS25984.1"/>
    <property type="molecule type" value="Genomic_DNA"/>
</dbReference>
<feature type="region of interest" description="Disordered" evidence="1">
    <location>
        <begin position="142"/>
        <end position="276"/>
    </location>
</feature>
<feature type="domain" description="GYF" evidence="2">
    <location>
        <begin position="449"/>
        <end position="497"/>
    </location>
</feature>
<accession>A0A443SEN2</accession>
<dbReference type="OrthoDB" id="48509at2759"/>
<evidence type="ECO:0000256" key="1">
    <source>
        <dbReference type="SAM" id="MobiDB-lite"/>
    </source>
</evidence>